<keyword evidence="5" id="KW-1185">Reference proteome</keyword>
<evidence type="ECO:0000259" key="4">
    <source>
        <dbReference type="PROSITE" id="PS50228"/>
    </source>
</evidence>
<organism evidence="5 6">
    <name type="scientific">Chanos chanos</name>
    <name type="common">Milkfish</name>
    <name type="synonym">Mugil chanos</name>
    <dbReference type="NCBI Taxonomy" id="29144"/>
    <lineage>
        <taxon>Eukaryota</taxon>
        <taxon>Metazoa</taxon>
        <taxon>Chordata</taxon>
        <taxon>Craniata</taxon>
        <taxon>Vertebrata</taxon>
        <taxon>Euteleostomi</taxon>
        <taxon>Actinopterygii</taxon>
        <taxon>Neopterygii</taxon>
        <taxon>Teleostei</taxon>
        <taxon>Ostariophysi</taxon>
        <taxon>Gonorynchiformes</taxon>
        <taxon>Chanidae</taxon>
        <taxon>Chanos</taxon>
    </lineage>
</organism>
<dbReference type="Gene3D" id="2.60.120.740">
    <property type="match status" value="3"/>
</dbReference>
<dbReference type="InterPro" id="IPR000922">
    <property type="entry name" value="Lectin_gal-bd_dom"/>
</dbReference>
<feature type="domain" description="SUEL-type lectin" evidence="4">
    <location>
        <begin position="41"/>
        <end position="121"/>
    </location>
</feature>
<accession>A0A6J2WCP5</accession>
<evidence type="ECO:0000256" key="1">
    <source>
        <dbReference type="ARBA" id="ARBA00022546"/>
    </source>
</evidence>
<evidence type="ECO:0000256" key="2">
    <source>
        <dbReference type="ARBA" id="ARBA00022734"/>
    </source>
</evidence>
<keyword evidence="1" id="KW-0348">Hemagglutinin</keyword>
<feature type="domain" description="SUEL-type lectin" evidence="4">
    <location>
        <begin position="128"/>
        <end position="218"/>
    </location>
</feature>
<proteinExistence type="predicted"/>
<dbReference type="FunFam" id="2.60.120.740:FF:000003">
    <property type="entry name" value="Protein eva-1 homolog C"/>
    <property type="match status" value="1"/>
</dbReference>
<dbReference type="GeneID" id="115821428"/>
<dbReference type="CDD" id="cd22833">
    <property type="entry name" value="Gal_Rha_Lectin_CSL1-2_RBL_SML_rpt1"/>
    <property type="match status" value="1"/>
</dbReference>
<name>A0A6J2WCP5_CHACN</name>
<keyword evidence="3" id="KW-0677">Repeat</keyword>
<dbReference type="AlphaFoldDB" id="A0A6J2WCP5"/>
<dbReference type="GO" id="GO:0030246">
    <property type="term" value="F:carbohydrate binding"/>
    <property type="evidence" value="ECO:0007669"/>
    <property type="project" value="UniProtKB-KW"/>
</dbReference>
<gene>
    <name evidence="6" type="primary">LOC115821428</name>
</gene>
<dbReference type="InterPro" id="IPR043159">
    <property type="entry name" value="Lectin_gal-bd_sf"/>
</dbReference>
<dbReference type="Pfam" id="PF02140">
    <property type="entry name" value="SUEL_Lectin"/>
    <property type="match status" value="3"/>
</dbReference>
<dbReference type="FunFam" id="2.60.120.740:FF:000001">
    <property type="entry name" value="Adhesion G protein-coupled receptor L2"/>
    <property type="match status" value="1"/>
</dbReference>
<dbReference type="Proteomes" id="UP000504632">
    <property type="component" value="Chromosome 9"/>
</dbReference>
<evidence type="ECO:0000313" key="5">
    <source>
        <dbReference type="Proteomes" id="UP000504632"/>
    </source>
</evidence>
<dbReference type="OrthoDB" id="1100386at2759"/>
<sequence>MPPPPRCRPGRLSMPPMPKSVPACTSPFQQPVLCDVENPHSCTEDGVINVLSTTYGRTDGQICSYNRPQEQLTNTDCSQSVPLISQICDGRKECETNPHTFSLPDPCFGTYKYFTTNFECLPARVSVACEGEYSTLDCGSDVIQINSANYGRTDSTTCTLGWPAHQISNTNCFARNTLSLIAEQCDGQNSCNVYASNSVFSDPCVHIYKYLQISYFCIPRSIMTSVICEHHTRVLSCENGHIKIQSANYGRTDSTTCSGGVPSNQHTNTNCYSSNSLGIVSANCDGKTHCSLRASNSIFSDPCVGTFKYLEVIYSCLVPW</sequence>
<dbReference type="RefSeq" id="XP_030641116.1">
    <property type="nucleotide sequence ID" value="XM_030785256.1"/>
</dbReference>
<feature type="domain" description="SUEL-type lectin" evidence="4">
    <location>
        <begin position="227"/>
        <end position="317"/>
    </location>
</feature>
<protein>
    <submittedName>
        <fullName evidence="6">L-rhamnose-binding lectin CSL3-like</fullName>
    </submittedName>
</protein>
<dbReference type="CDD" id="cd22836">
    <property type="entry name" value="Gal_Rha_Lectin_RBL_rpt2"/>
    <property type="match status" value="2"/>
</dbReference>
<reference evidence="6" key="1">
    <citation type="submission" date="2025-08" db="UniProtKB">
        <authorList>
            <consortium name="RefSeq"/>
        </authorList>
    </citation>
    <scope>IDENTIFICATION</scope>
</reference>
<dbReference type="InParanoid" id="A0A6J2WCP5"/>
<dbReference type="PROSITE" id="PS50228">
    <property type="entry name" value="SUEL_LECTIN"/>
    <property type="match status" value="3"/>
</dbReference>
<evidence type="ECO:0000313" key="6">
    <source>
        <dbReference type="RefSeq" id="XP_030641116.1"/>
    </source>
</evidence>
<evidence type="ECO:0000256" key="3">
    <source>
        <dbReference type="ARBA" id="ARBA00022737"/>
    </source>
</evidence>
<keyword evidence="2" id="KW-0430">Lectin</keyword>
<dbReference type="PANTHER" id="PTHR46780">
    <property type="entry name" value="PROTEIN EVA-1"/>
    <property type="match status" value="1"/>
</dbReference>